<gene>
    <name evidence="1" type="ORF">ACFSKO_05330</name>
</gene>
<evidence type="ECO:0000313" key="1">
    <source>
        <dbReference type="EMBL" id="MFD2205017.1"/>
    </source>
</evidence>
<organism evidence="1 2">
    <name type="scientific">Kiloniella antarctica</name>
    <dbReference type="NCBI Taxonomy" id="1550907"/>
    <lineage>
        <taxon>Bacteria</taxon>
        <taxon>Pseudomonadati</taxon>
        <taxon>Pseudomonadota</taxon>
        <taxon>Alphaproteobacteria</taxon>
        <taxon>Rhodospirillales</taxon>
        <taxon>Kiloniellaceae</taxon>
        <taxon>Kiloniella</taxon>
    </lineage>
</organism>
<dbReference type="EMBL" id="JBHUII010000001">
    <property type="protein sequence ID" value="MFD2205017.1"/>
    <property type="molecule type" value="Genomic_DNA"/>
</dbReference>
<sequence length="140" mass="15507">MIFGFFGRKKEIHMIDDGLRDSGAYSSSISDAVKLALYGLAKDRGLLQNNAEQVLHDLACFLTYCFLGTEDFEDANGADLSKDMLRRLEMTKVFDESVDADIVLLALHSGIAHETTAGRFSVEEDNVDESDDASHANKRK</sequence>
<reference evidence="2" key="1">
    <citation type="journal article" date="2019" name="Int. J. Syst. Evol. Microbiol.">
        <title>The Global Catalogue of Microorganisms (GCM) 10K type strain sequencing project: providing services to taxonomists for standard genome sequencing and annotation.</title>
        <authorList>
            <consortium name="The Broad Institute Genomics Platform"/>
            <consortium name="The Broad Institute Genome Sequencing Center for Infectious Disease"/>
            <person name="Wu L."/>
            <person name="Ma J."/>
        </authorList>
    </citation>
    <scope>NUCLEOTIDE SEQUENCE [LARGE SCALE GENOMIC DNA]</scope>
    <source>
        <strain evidence="2">CGMCC 4.7192</strain>
    </source>
</reference>
<dbReference type="Proteomes" id="UP001597294">
    <property type="component" value="Unassembled WGS sequence"/>
</dbReference>
<dbReference type="RefSeq" id="WP_380249158.1">
    <property type="nucleotide sequence ID" value="NZ_JBHUII010000001.1"/>
</dbReference>
<keyword evidence="2" id="KW-1185">Reference proteome</keyword>
<accession>A0ABW5BFY7</accession>
<protein>
    <submittedName>
        <fullName evidence="1">Uncharacterized protein</fullName>
    </submittedName>
</protein>
<comment type="caution">
    <text evidence="1">The sequence shown here is derived from an EMBL/GenBank/DDBJ whole genome shotgun (WGS) entry which is preliminary data.</text>
</comment>
<evidence type="ECO:0000313" key="2">
    <source>
        <dbReference type="Proteomes" id="UP001597294"/>
    </source>
</evidence>
<proteinExistence type="predicted"/>
<name>A0ABW5BFY7_9PROT</name>